<feature type="transmembrane region" description="Helical" evidence="9">
    <location>
        <begin position="68"/>
        <end position="86"/>
    </location>
</feature>
<feature type="transmembrane region" description="Helical" evidence="9">
    <location>
        <begin position="211"/>
        <end position="231"/>
    </location>
</feature>
<evidence type="ECO:0000256" key="8">
    <source>
        <dbReference type="SAM" id="MobiDB-lite"/>
    </source>
</evidence>
<dbReference type="AlphaFoldDB" id="A0A087BQN2"/>
<feature type="transmembrane region" description="Helical" evidence="9">
    <location>
        <begin position="335"/>
        <end position="358"/>
    </location>
</feature>
<keyword evidence="12" id="KW-1185">Reference proteome</keyword>
<feature type="transmembrane region" description="Helical" evidence="9">
    <location>
        <begin position="251"/>
        <end position="272"/>
    </location>
</feature>
<dbReference type="eggNOG" id="COG1113">
    <property type="taxonomic scope" value="Bacteria"/>
</dbReference>
<dbReference type="GO" id="GO:0006865">
    <property type="term" value="P:amino acid transport"/>
    <property type="evidence" value="ECO:0007669"/>
    <property type="project" value="UniProtKB-KW"/>
</dbReference>
<feature type="domain" description="Amino acid permease/ SLC12A" evidence="10">
    <location>
        <begin position="67"/>
        <end position="491"/>
    </location>
</feature>
<feature type="compositionally biased region" description="Low complexity" evidence="8">
    <location>
        <begin position="34"/>
        <end position="51"/>
    </location>
</feature>
<dbReference type="STRING" id="1693.BMIN_1429"/>
<dbReference type="Gene3D" id="1.20.1740.10">
    <property type="entry name" value="Amino acid/polyamine transporter I"/>
    <property type="match status" value="1"/>
</dbReference>
<feature type="transmembrane region" description="Helical" evidence="9">
    <location>
        <begin position="384"/>
        <end position="407"/>
    </location>
</feature>
<dbReference type="InterPro" id="IPR004841">
    <property type="entry name" value="AA-permease/SLC12A_dom"/>
</dbReference>
<gene>
    <name evidence="11" type="ORF">BMIN_1429</name>
</gene>
<dbReference type="PANTHER" id="PTHR43495">
    <property type="entry name" value="GABA PERMEASE"/>
    <property type="match status" value="1"/>
</dbReference>
<comment type="subcellular location">
    <subcellularLocation>
        <location evidence="1">Membrane</location>
        <topology evidence="1">Multi-pass membrane protein</topology>
    </subcellularLocation>
</comment>
<dbReference type="GO" id="GO:0055085">
    <property type="term" value="P:transmembrane transport"/>
    <property type="evidence" value="ECO:0007669"/>
    <property type="project" value="InterPro"/>
</dbReference>
<accession>A0A087BQN2</accession>
<feature type="transmembrane region" description="Helical" evidence="9">
    <location>
        <begin position="293"/>
        <end position="315"/>
    </location>
</feature>
<feature type="transmembrane region" description="Helical" evidence="9">
    <location>
        <begin position="140"/>
        <end position="166"/>
    </location>
</feature>
<evidence type="ECO:0000256" key="1">
    <source>
        <dbReference type="ARBA" id="ARBA00004141"/>
    </source>
</evidence>
<feature type="region of interest" description="Disordered" evidence="8">
    <location>
        <begin position="29"/>
        <end position="60"/>
    </location>
</feature>
<feature type="transmembrane region" description="Helical" evidence="9">
    <location>
        <begin position="98"/>
        <end position="119"/>
    </location>
</feature>
<keyword evidence="3" id="KW-0813">Transport</keyword>
<feature type="transmembrane region" description="Helical" evidence="9">
    <location>
        <begin position="413"/>
        <end position="436"/>
    </location>
</feature>
<feature type="transmembrane region" description="Helical" evidence="9">
    <location>
        <begin position="178"/>
        <end position="199"/>
    </location>
</feature>
<evidence type="ECO:0000256" key="9">
    <source>
        <dbReference type="SAM" id="Phobius"/>
    </source>
</evidence>
<evidence type="ECO:0000256" key="5">
    <source>
        <dbReference type="ARBA" id="ARBA00022970"/>
    </source>
</evidence>
<organism evidence="11 12">
    <name type="scientific">Bifidobacterium minimum</name>
    <dbReference type="NCBI Taxonomy" id="1693"/>
    <lineage>
        <taxon>Bacteria</taxon>
        <taxon>Bacillati</taxon>
        <taxon>Actinomycetota</taxon>
        <taxon>Actinomycetes</taxon>
        <taxon>Bifidobacteriales</taxon>
        <taxon>Bifidobacteriaceae</taxon>
        <taxon>Bifidobacterium</taxon>
    </lineage>
</organism>
<dbReference type="FunFam" id="1.20.1740.10:FF:000001">
    <property type="entry name" value="Amino acid permease"/>
    <property type="match status" value="1"/>
</dbReference>
<comment type="similarity">
    <text evidence="2">Belongs to the amino acid-polyamine-organocation (APC) superfamily. Amino acid transporter (AAT) (TC 2.A.3.1) family.</text>
</comment>
<feature type="transmembrane region" description="Helical" evidence="9">
    <location>
        <begin position="481"/>
        <end position="500"/>
    </location>
</feature>
<evidence type="ECO:0000256" key="7">
    <source>
        <dbReference type="ARBA" id="ARBA00023136"/>
    </source>
</evidence>
<keyword evidence="7 9" id="KW-0472">Membrane</keyword>
<protein>
    <submittedName>
        <fullName evidence="11">Amino acid permease</fullName>
    </submittedName>
</protein>
<reference evidence="11 12" key="1">
    <citation type="submission" date="2014-03" db="EMBL/GenBank/DDBJ databases">
        <title>Genomics of Bifidobacteria.</title>
        <authorList>
            <person name="Ventura M."/>
            <person name="Milani C."/>
            <person name="Lugli G.A."/>
        </authorList>
    </citation>
    <scope>NUCLEOTIDE SEQUENCE [LARGE SCALE GENOMIC DNA]</scope>
    <source>
        <strain evidence="11 12">LMG 11592</strain>
    </source>
</reference>
<evidence type="ECO:0000256" key="4">
    <source>
        <dbReference type="ARBA" id="ARBA00022692"/>
    </source>
</evidence>
<name>A0A087BQN2_9BIFI</name>
<evidence type="ECO:0000256" key="6">
    <source>
        <dbReference type="ARBA" id="ARBA00022989"/>
    </source>
</evidence>
<dbReference type="Proteomes" id="UP000029014">
    <property type="component" value="Unassembled WGS sequence"/>
</dbReference>
<feature type="transmembrane region" description="Helical" evidence="9">
    <location>
        <begin position="457"/>
        <end position="475"/>
    </location>
</feature>
<evidence type="ECO:0000313" key="11">
    <source>
        <dbReference type="EMBL" id="KFI73332.1"/>
    </source>
</evidence>
<keyword evidence="5" id="KW-0029">Amino-acid transport</keyword>
<keyword evidence="4 9" id="KW-0812">Transmembrane</keyword>
<dbReference type="PIRSF" id="PIRSF006060">
    <property type="entry name" value="AA_transporter"/>
    <property type="match status" value="1"/>
</dbReference>
<dbReference type="Pfam" id="PF00324">
    <property type="entry name" value="AA_permease"/>
    <property type="match status" value="1"/>
</dbReference>
<evidence type="ECO:0000256" key="3">
    <source>
        <dbReference type="ARBA" id="ARBA00022448"/>
    </source>
</evidence>
<evidence type="ECO:0000256" key="2">
    <source>
        <dbReference type="ARBA" id="ARBA00008583"/>
    </source>
</evidence>
<comment type="caution">
    <text evidence="11">The sequence shown here is derived from an EMBL/GenBank/DDBJ whole genome shotgun (WGS) entry which is preliminary data.</text>
</comment>
<sequence>MACIYYGNIAVILRILHRAIGAGICQPEDRKKGASMTTSSTSDATSKPASTRDAGDSGYAKDLKPRHIQMIAIGGSIGTGLFLGAGGRLAQGGAGLTIAYAVCGVFAFLMVRALGELAIRRPSSGAFVSYAREFLGEKGAYVTGWLFFLDWSTTVMADITAVAVYFHYWKSLQVVPQWVLALGALILVFVMNLMSVKLFGEAEFWFAAIKVATILIFMVVAIWAIVTGAPVGSSHAGLANITANGGFFPEGFPIVFALTLGVVFAFGGTEMVGVAAGEAGDARRILPKAINSMIIRIFVFYVGSVALMSLVLPYTAYSSNESPFVTFFAGLGVPYAGSIIQVVVLTAALSSLNAGLYATGRTLRSLALAGSGPKIAGVMNKHHVPAGGIAITAALGLLGVVLNALLPSDAFDIIMNLAGIGIAGTWSAILVTHLAFLRRVREGKETRPSYRMPGAPFTNYLSLAFFVIVVVSNLVSTSGRWTLALFAVVVVAMVVGWYAVRGRINDQMMESIDLADDQPDVLTPEEAARDAAKFEVGDRQ</sequence>
<dbReference type="EMBL" id="JGZD01000007">
    <property type="protein sequence ID" value="KFI73332.1"/>
    <property type="molecule type" value="Genomic_DNA"/>
</dbReference>
<evidence type="ECO:0000259" key="10">
    <source>
        <dbReference type="Pfam" id="PF00324"/>
    </source>
</evidence>
<dbReference type="GO" id="GO:0016020">
    <property type="term" value="C:membrane"/>
    <property type="evidence" value="ECO:0007669"/>
    <property type="project" value="UniProtKB-SubCell"/>
</dbReference>
<dbReference type="PANTHER" id="PTHR43495:SF1">
    <property type="entry name" value="L-ASPARAGINE PERMEASE"/>
    <property type="match status" value="1"/>
</dbReference>
<keyword evidence="6 9" id="KW-1133">Transmembrane helix</keyword>
<proteinExistence type="inferred from homology"/>
<evidence type="ECO:0000313" key="12">
    <source>
        <dbReference type="Proteomes" id="UP000029014"/>
    </source>
</evidence>